<protein>
    <recommendedName>
        <fullName evidence="5">tRNA-binding domain-containing protein</fullName>
    </recommendedName>
</protein>
<dbReference type="GO" id="GO:0004831">
    <property type="term" value="F:tyrosine-tRNA ligase activity"/>
    <property type="evidence" value="ECO:0007669"/>
    <property type="project" value="TreeGrafter"/>
</dbReference>
<evidence type="ECO:0000259" key="5">
    <source>
        <dbReference type="PROSITE" id="PS50886"/>
    </source>
</evidence>
<keyword evidence="7" id="KW-1185">Reference proteome</keyword>
<gene>
    <name evidence="6" type="ORF">OGATHE_005276</name>
</gene>
<dbReference type="PANTHER" id="PTHR11586:SF43">
    <property type="entry name" value="TYROSINE--TRNA LIGASE, CYTOPLASMIC"/>
    <property type="match status" value="1"/>
</dbReference>
<name>A0A9P8NXM1_9ASCO</name>
<evidence type="ECO:0000256" key="4">
    <source>
        <dbReference type="PROSITE-ProRule" id="PRU00209"/>
    </source>
</evidence>
<keyword evidence="2 4" id="KW-0820">tRNA-binding</keyword>
<keyword evidence="1" id="KW-0963">Cytoplasm</keyword>
<dbReference type="AlphaFoldDB" id="A0A9P8NXM1"/>
<organism evidence="6 7">
    <name type="scientific">Ogataea polymorpha</name>
    <dbReference type="NCBI Taxonomy" id="460523"/>
    <lineage>
        <taxon>Eukaryota</taxon>
        <taxon>Fungi</taxon>
        <taxon>Dikarya</taxon>
        <taxon>Ascomycota</taxon>
        <taxon>Saccharomycotina</taxon>
        <taxon>Pichiomycetes</taxon>
        <taxon>Pichiales</taxon>
        <taxon>Pichiaceae</taxon>
        <taxon>Ogataea</taxon>
    </lineage>
</organism>
<evidence type="ECO:0000256" key="2">
    <source>
        <dbReference type="ARBA" id="ARBA00022555"/>
    </source>
</evidence>
<reference evidence="6" key="1">
    <citation type="journal article" date="2021" name="Open Biol.">
        <title>Shared evolutionary footprints suggest mitochondrial oxidative damage underlies multiple complex I losses in fungi.</title>
        <authorList>
            <person name="Schikora-Tamarit M.A."/>
            <person name="Marcet-Houben M."/>
            <person name="Nosek J."/>
            <person name="Gabaldon T."/>
        </authorList>
    </citation>
    <scope>NUCLEOTIDE SEQUENCE</scope>
    <source>
        <strain evidence="6">NCAIM Y.01608</strain>
    </source>
</reference>
<evidence type="ECO:0000313" key="7">
    <source>
        <dbReference type="Proteomes" id="UP000788993"/>
    </source>
</evidence>
<dbReference type="PANTHER" id="PTHR11586">
    <property type="entry name" value="TRNA-AMINOACYLATION COFACTOR ARC1 FAMILY MEMBER"/>
    <property type="match status" value="1"/>
</dbReference>
<dbReference type="Proteomes" id="UP000788993">
    <property type="component" value="Unassembled WGS sequence"/>
</dbReference>
<dbReference type="GO" id="GO:0000049">
    <property type="term" value="F:tRNA binding"/>
    <property type="evidence" value="ECO:0007669"/>
    <property type="project" value="UniProtKB-UniRule"/>
</dbReference>
<dbReference type="InterPro" id="IPR051270">
    <property type="entry name" value="Tyrosine-tRNA_ligase_regulator"/>
</dbReference>
<dbReference type="InterPro" id="IPR002547">
    <property type="entry name" value="tRNA-bd_dom"/>
</dbReference>
<sequence>MSNICRSNVFRLVRQYSTQSTASTYVSPQMAEFRVGKIIEVRKHENATRLYVSQIQLTEHAQNPKFVQVCSGLVDYLPIESLLHSRVCLVTNLKPCKMRGVKSEAMLLAAVNADNSKVEIVNAPKDVPLGTLLYFEGHKNKHEIFTRLSSSQWKNIAENLHTDSNGNVVFGKDQPLLLRNTINNNLCTVHTLINCNVR</sequence>
<accession>A0A9P8NXM1</accession>
<comment type="caution">
    <text evidence="6">The sequence shown here is derived from an EMBL/GenBank/DDBJ whole genome shotgun (WGS) entry which is preliminary data.</text>
</comment>
<evidence type="ECO:0000256" key="1">
    <source>
        <dbReference type="ARBA" id="ARBA00022490"/>
    </source>
</evidence>
<dbReference type="PROSITE" id="PS50886">
    <property type="entry name" value="TRBD"/>
    <property type="match status" value="1"/>
</dbReference>
<evidence type="ECO:0000313" key="6">
    <source>
        <dbReference type="EMBL" id="KAH3660944.1"/>
    </source>
</evidence>
<dbReference type="InterPro" id="IPR012340">
    <property type="entry name" value="NA-bd_OB-fold"/>
</dbReference>
<dbReference type="SUPFAM" id="SSF50249">
    <property type="entry name" value="Nucleic acid-binding proteins"/>
    <property type="match status" value="1"/>
</dbReference>
<dbReference type="Gene3D" id="2.40.50.140">
    <property type="entry name" value="Nucleic acid-binding proteins"/>
    <property type="match status" value="1"/>
</dbReference>
<keyword evidence="3 4" id="KW-0694">RNA-binding</keyword>
<reference evidence="6" key="2">
    <citation type="submission" date="2021-01" db="EMBL/GenBank/DDBJ databases">
        <authorList>
            <person name="Schikora-Tamarit M.A."/>
        </authorList>
    </citation>
    <scope>NUCLEOTIDE SEQUENCE</scope>
    <source>
        <strain evidence="6">NCAIM Y.01608</strain>
    </source>
</reference>
<evidence type="ECO:0000256" key="3">
    <source>
        <dbReference type="ARBA" id="ARBA00022884"/>
    </source>
</evidence>
<proteinExistence type="predicted"/>
<dbReference type="Pfam" id="PF01588">
    <property type="entry name" value="tRNA_bind"/>
    <property type="match status" value="1"/>
</dbReference>
<dbReference type="EMBL" id="JAEUBD010001468">
    <property type="protein sequence ID" value="KAH3660944.1"/>
    <property type="molecule type" value="Genomic_DNA"/>
</dbReference>
<feature type="domain" description="TRNA-binding" evidence="5">
    <location>
        <begin position="27"/>
        <end position="134"/>
    </location>
</feature>